<dbReference type="OrthoDB" id="8442777at2"/>
<evidence type="ECO:0000256" key="1">
    <source>
        <dbReference type="ARBA" id="ARBA00022516"/>
    </source>
</evidence>
<dbReference type="PANTHER" id="PTHR38764:SF1">
    <property type="entry name" value="ACYL CARRIER PROTEIN PHOSPHODIESTERASE"/>
    <property type="match status" value="1"/>
</dbReference>
<evidence type="ECO:0000256" key="3">
    <source>
        <dbReference type="ARBA" id="ARBA00023098"/>
    </source>
</evidence>
<accession>A0A1I0D7C1</accession>
<keyword evidence="6" id="KW-1185">Reference proteome</keyword>
<protein>
    <submittedName>
        <fullName evidence="5">Acyl carrier protein phosphodiesterase</fullName>
    </submittedName>
</protein>
<dbReference type="RefSeq" id="WP_091850524.1">
    <property type="nucleotide sequence ID" value="NZ_FOHZ01000006.1"/>
</dbReference>
<proteinExistence type="predicted"/>
<evidence type="ECO:0000313" key="5">
    <source>
        <dbReference type="EMBL" id="SET27771.1"/>
    </source>
</evidence>
<dbReference type="PIRSF" id="PIRSF011489">
    <property type="entry name" value="DUF479"/>
    <property type="match status" value="1"/>
</dbReference>
<gene>
    <name evidence="5" type="ORF">SAMN04487962_106174</name>
</gene>
<keyword evidence="4" id="KW-0275">Fatty acid biosynthesis</keyword>
<name>A0A1I0D7C1_9GAMM</name>
<sequence>MNHFAHLYLAHPSVESRVGNLLGDFARGLDPEQLPAPVRSGLEHHRAVDAFTDAHPEVLACKALFSSSRRRFAGIALDILFDHYLLRHWDRFGHCNKSGFIHELYRDLEQGAGLMPEEMAKVTRRMVNHDWFHAYQDLDKVGMAMDRVAQRIRFRHQFAGIIEEIRPLDDELEARFLAFFPDLKAFSDARGLGN</sequence>
<dbReference type="AlphaFoldDB" id="A0A1I0D7C1"/>
<dbReference type="EMBL" id="FOHZ01000006">
    <property type="protein sequence ID" value="SET27771.1"/>
    <property type="molecule type" value="Genomic_DNA"/>
</dbReference>
<dbReference type="GO" id="GO:0008770">
    <property type="term" value="F:[acyl-carrier-protein] phosphodiesterase activity"/>
    <property type="evidence" value="ECO:0007669"/>
    <property type="project" value="InterPro"/>
</dbReference>
<evidence type="ECO:0000256" key="2">
    <source>
        <dbReference type="ARBA" id="ARBA00022801"/>
    </source>
</evidence>
<evidence type="ECO:0000256" key="4">
    <source>
        <dbReference type="ARBA" id="ARBA00023160"/>
    </source>
</evidence>
<keyword evidence="4" id="KW-0276">Fatty acid metabolism</keyword>
<reference evidence="6" key="1">
    <citation type="submission" date="2016-10" db="EMBL/GenBank/DDBJ databases">
        <authorList>
            <person name="Varghese N."/>
            <person name="Submissions S."/>
        </authorList>
    </citation>
    <scope>NUCLEOTIDE SEQUENCE [LARGE SCALE GENOMIC DNA]</scope>
    <source>
        <strain evidence="6">CGMCC 1.6489</strain>
    </source>
</reference>
<keyword evidence="3" id="KW-0443">Lipid metabolism</keyword>
<dbReference type="GO" id="GO:0006633">
    <property type="term" value="P:fatty acid biosynthetic process"/>
    <property type="evidence" value="ECO:0007669"/>
    <property type="project" value="UniProtKB-KW"/>
</dbReference>
<keyword evidence="1" id="KW-0444">Lipid biosynthesis</keyword>
<organism evidence="5 6">
    <name type="scientific">Marinobacter segnicrescens</name>
    <dbReference type="NCBI Taxonomy" id="430453"/>
    <lineage>
        <taxon>Bacteria</taxon>
        <taxon>Pseudomonadati</taxon>
        <taxon>Pseudomonadota</taxon>
        <taxon>Gammaproteobacteria</taxon>
        <taxon>Pseudomonadales</taxon>
        <taxon>Marinobacteraceae</taxon>
        <taxon>Marinobacter</taxon>
    </lineage>
</organism>
<keyword evidence="2" id="KW-0378">Hydrolase</keyword>
<dbReference type="STRING" id="430453.SAMN04487962_106174"/>
<dbReference type="PANTHER" id="PTHR38764">
    <property type="entry name" value="ACYL CARRIER PROTEIN PHOSPHODIESTERASE"/>
    <property type="match status" value="1"/>
</dbReference>
<dbReference type="Pfam" id="PF04336">
    <property type="entry name" value="ACP_PD"/>
    <property type="match status" value="1"/>
</dbReference>
<dbReference type="Proteomes" id="UP000198762">
    <property type="component" value="Unassembled WGS sequence"/>
</dbReference>
<dbReference type="InterPro" id="IPR007431">
    <property type="entry name" value="ACP_PD"/>
</dbReference>
<evidence type="ECO:0000313" key="6">
    <source>
        <dbReference type="Proteomes" id="UP000198762"/>
    </source>
</evidence>